<name>A0A0A8XPY0_ARUDO</name>
<sequence length="29" mass="3360">MVVLQLSNLYPFHTGTRMTYMEDSEVLIA</sequence>
<proteinExistence type="predicted"/>
<organism evidence="1">
    <name type="scientific">Arundo donax</name>
    <name type="common">Giant reed</name>
    <name type="synonym">Donax arundinaceus</name>
    <dbReference type="NCBI Taxonomy" id="35708"/>
    <lineage>
        <taxon>Eukaryota</taxon>
        <taxon>Viridiplantae</taxon>
        <taxon>Streptophyta</taxon>
        <taxon>Embryophyta</taxon>
        <taxon>Tracheophyta</taxon>
        <taxon>Spermatophyta</taxon>
        <taxon>Magnoliopsida</taxon>
        <taxon>Liliopsida</taxon>
        <taxon>Poales</taxon>
        <taxon>Poaceae</taxon>
        <taxon>PACMAD clade</taxon>
        <taxon>Arundinoideae</taxon>
        <taxon>Arundineae</taxon>
        <taxon>Arundo</taxon>
    </lineage>
</organism>
<dbReference type="AlphaFoldDB" id="A0A0A8XPY0"/>
<reference evidence="1" key="1">
    <citation type="submission" date="2014-09" db="EMBL/GenBank/DDBJ databases">
        <authorList>
            <person name="Magalhaes I.L.F."/>
            <person name="Oliveira U."/>
            <person name="Santos F.R."/>
            <person name="Vidigal T.H.D.A."/>
            <person name="Brescovit A.D."/>
            <person name="Santos A.J."/>
        </authorList>
    </citation>
    <scope>NUCLEOTIDE SEQUENCE</scope>
    <source>
        <tissue evidence="1">Shoot tissue taken approximately 20 cm above the soil surface</tissue>
    </source>
</reference>
<accession>A0A0A8XPY0</accession>
<protein>
    <submittedName>
        <fullName evidence="1">Uncharacterized protein</fullName>
    </submittedName>
</protein>
<evidence type="ECO:0000313" key="1">
    <source>
        <dbReference type="EMBL" id="JAD14585.1"/>
    </source>
</evidence>
<reference evidence="1" key="2">
    <citation type="journal article" date="2015" name="Data Brief">
        <title>Shoot transcriptome of the giant reed, Arundo donax.</title>
        <authorList>
            <person name="Barrero R.A."/>
            <person name="Guerrero F.D."/>
            <person name="Moolhuijzen P."/>
            <person name="Goolsby J.A."/>
            <person name="Tidwell J."/>
            <person name="Bellgard S.E."/>
            <person name="Bellgard M.I."/>
        </authorList>
    </citation>
    <scope>NUCLEOTIDE SEQUENCE</scope>
    <source>
        <tissue evidence="1">Shoot tissue taken approximately 20 cm above the soil surface</tissue>
    </source>
</reference>
<dbReference type="EMBL" id="GBRH01283310">
    <property type="protein sequence ID" value="JAD14585.1"/>
    <property type="molecule type" value="Transcribed_RNA"/>
</dbReference>